<reference evidence="4 5" key="1">
    <citation type="submission" date="2019-11" db="EMBL/GenBank/DDBJ databases">
        <title>Draft genome sequences of five Paenibacillus species of dairy origin.</title>
        <authorList>
            <person name="Olajide A.M."/>
            <person name="Chen S."/>
            <person name="Lapointe G."/>
        </authorList>
    </citation>
    <scope>NUCLEOTIDE SEQUENCE [LARGE SCALE GENOMIC DNA]</scope>
    <source>
        <strain evidence="4 5">3CS1</strain>
    </source>
</reference>
<evidence type="ECO:0000313" key="4">
    <source>
        <dbReference type="EMBL" id="MUG67116.1"/>
    </source>
</evidence>
<feature type="compositionally biased region" description="Polar residues" evidence="1">
    <location>
        <begin position="32"/>
        <end position="52"/>
    </location>
</feature>
<accession>A0ABW9T7E6</accession>
<feature type="signal peptide" evidence="2">
    <location>
        <begin position="1"/>
        <end position="21"/>
    </location>
</feature>
<protein>
    <submittedName>
        <fullName evidence="4">Lysophospholipase</fullName>
    </submittedName>
</protein>
<dbReference type="Gene3D" id="3.40.50.1110">
    <property type="entry name" value="SGNH hydrolase"/>
    <property type="match status" value="1"/>
</dbReference>
<evidence type="ECO:0000313" key="5">
    <source>
        <dbReference type="Proteomes" id="UP000435177"/>
    </source>
</evidence>
<evidence type="ECO:0000259" key="3">
    <source>
        <dbReference type="Pfam" id="PF13472"/>
    </source>
</evidence>
<keyword evidence="2" id="KW-0732">Signal</keyword>
<proteinExistence type="predicted"/>
<name>A0ABW9T7E6_9BACL</name>
<dbReference type="InterPro" id="IPR036514">
    <property type="entry name" value="SGNH_hydro_sf"/>
</dbReference>
<evidence type="ECO:0000256" key="2">
    <source>
        <dbReference type="SAM" id="SignalP"/>
    </source>
</evidence>
<dbReference type="PANTHER" id="PTHR30383">
    <property type="entry name" value="THIOESTERASE 1/PROTEASE 1/LYSOPHOSPHOLIPASE L1"/>
    <property type="match status" value="1"/>
</dbReference>
<comment type="caution">
    <text evidence="4">The sequence shown here is derived from an EMBL/GenBank/DDBJ whole genome shotgun (WGS) entry which is preliminary data.</text>
</comment>
<dbReference type="EMBL" id="WOAA01000011">
    <property type="protein sequence ID" value="MUG67116.1"/>
    <property type="molecule type" value="Genomic_DNA"/>
</dbReference>
<dbReference type="InterPro" id="IPR013830">
    <property type="entry name" value="SGNH_hydro"/>
</dbReference>
<sequence>MTKILMIFLTGSLAIALTACGQDAPVIPESEGQVSQSPETPESRGTSSTGSMNTDAQLWFEDSVFFGDSITEGLSYHDVLKEENVLAGAGKTSEFALKDVEELAKRNPKRIYIQLGSDDILWPTDDPIAYSMNNYAKLIEDMKQQLPQARITLLSVTPVTEAAEDKEPRYSRIADYNHSLKQLAERENVHFIDISPIFADSPDLYDTDGIHFKPEYYPILLEFLKDQVE</sequence>
<dbReference type="RefSeq" id="WP_155618286.1">
    <property type="nucleotide sequence ID" value="NZ_WOAA01000011.1"/>
</dbReference>
<keyword evidence="5" id="KW-1185">Reference proteome</keyword>
<dbReference type="Pfam" id="PF13472">
    <property type="entry name" value="Lipase_GDSL_2"/>
    <property type="match status" value="1"/>
</dbReference>
<evidence type="ECO:0000256" key="1">
    <source>
        <dbReference type="SAM" id="MobiDB-lite"/>
    </source>
</evidence>
<feature type="region of interest" description="Disordered" evidence="1">
    <location>
        <begin position="27"/>
        <end position="52"/>
    </location>
</feature>
<dbReference type="Proteomes" id="UP000435177">
    <property type="component" value="Unassembled WGS sequence"/>
</dbReference>
<gene>
    <name evidence="4" type="ORF">GNP94_14045</name>
</gene>
<feature type="chain" id="PRO_5046678082" evidence="2">
    <location>
        <begin position="22"/>
        <end position="229"/>
    </location>
</feature>
<feature type="domain" description="SGNH hydrolase-type esterase" evidence="3">
    <location>
        <begin position="65"/>
        <end position="216"/>
    </location>
</feature>
<organism evidence="4 5">
    <name type="scientific">Paenibacillus campinasensis</name>
    <dbReference type="NCBI Taxonomy" id="66347"/>
    <lineage>
        <taxon>Bacteria</taxon>
        <taxon>Bacillati</taxon>
        <taxon>Bacillota</taxon>
        <taxon>Bacilli</taxon>
        <taxon>Bacillales</taxon>
        <taxon>Paenibacillaceae</taxon>
        <taxon>Paenibacillus</taxon>
    </lineage>
</organism>
<dbReference type="InterPro" id="IPR051532">
    <property type="entry name" value="Ester_Hydrolysis_Enzymes"/>
</dbReference>
<dbReference type="PROSITE" id="PS51257">
    <property type="entry name" value="PROKAR_LIPOPROTEIN"/>
    <property type="match status" value="1"/>
</dbReference>
<dbReference type="SUPFAM" id="SSF52266">
    <property type="entry name" value="SGNH hydrolase"/>
    <property type="match status" value="1"/>
</dbReference>